<evidence type="ECO:0000313" key="2">
    <source>
        <dbReference type="EMBL" id="ADP20074.1"/>
    </source>
</evidence>
<dbReference type="RefSeq" id="WP_013397262.1">
    <property type="nucleotide sequence ID" value="NC_014642.1"/>
</dbReference>
<gene>
    <name evidence="2" type="ordered locus">AXYL_06792</name>
</gene>
<protein>
    <recommendedName>
        <fullName evidence="4">DUF559 domain-containing protein</fullName>
    </recommendedName>
</protein>
<name>E3HYC0_ACHXA</name>
<dbReference type="AlphaFoldDB" id="E3HYC0"/>
<proteinExistence type="predicted"/>
<evidence type="ECO:0000256" key="1">
    <source>
        <dbReference type="SAM" id="MobiDB-lite"/>
    </source>
</evidence>
<dbReference type="Proteomes" id="UP000006876">
    <property type="component" value="Plasmid pA82"/>
</dbReference>
<dbReference type="KEGG" id="axy:AXYL_06792"/>
<accession>E3HYC0</accession>
<keyword evidence="2" id="KW-0614">Plasmid</keyword>
<geneLocation type="plasmid" evidence="2 3">
    <name>pA82</name>
</geneLocation>
<dbReference type="eggNOG" id="COG2852">
    <property type="taxonomic scope" value="Bacteria"/>
</dbReference>
<organism evidence="2 3">
    <name type="scientific">Achromobacter xylosoxidans (strain A8)</name>
    <dbReference type="NCBI Taxonomy" id="762376"/>
    <lineage>
        <taxon>Bacteria</taxon>
        <taxon>Pseudomonadati</taxon>
        <taxon>Pseudomonadota</taxon>
        <taxon>Betaproteobacteria</taxon>
        <taxon>Burkholderiales</taxon>
        <taxon>Alcaligenaceae</taxon>
        <taxon>Achromobacter</taxon>
    </lineage>
</organism>
<dbReference type="EMBL" id="CP002289">
    <property type="protein sequence ID" value="ADP20074.1"/>
    <property type="molecule type" value="Genomic_DNA"/>
</dbReference>
<evidence type="ECO:0008006" key="4">
    <source>
        <dbReference type="Google" id="ProtNLM"/>
    </source>
</evidence>
<dbReference type="HOGENOM" id="CLU_1674103_0_0_4"/>
<dbReference type="Gene3D" id="3.40.960.10">
    <property type="entry name" value="VSR Endonuclease"/>
    <property type="match status" value="1"/>
</dbReference>
<sequence>MKLSARELAALGKDHPLVRQLRAKGVLPSSGNSTATAKSGPVRGSPSKGEEEFVLQLRALRLPAPEREFRFHPNRAFRFDFAWPKLPCGRRLAVEIEGGIHSGGRHVRPQGYKRDLEKYNSAVALGWTLLRFSSSMVFNGEAVQVVQSWFLAGSASE</sequence>
<evidence type="ECO:0000313" key="3">
    <source>
        <dbReference type="Proteomes" id="UP000006876"/>
    </source>
</evidence>
<feature type="region of interest" description="Disordered" evidence="1">
    <location>
        <begin position="22"/>
        <end position="48"/>
    </location>
</feature>
<reference evidence="3" key="1">
    <citation type="journal article" date="2011" name="J. Bacteriol.">
        <title>Complete genome sequence of the haloaromatic acid-degrading bacterium Achromobacter xylosoxidans A8.</title>
        <authorList>
            <person name="Strnad H."/>
            <person name="Ridl J."/>
            <person name="Paces J."/>
            <person name="Kolar M."/>
            <person name="Vlcek C."/>
            <person name="Paces V."/>
        </authorList>
    </citation>
    <scope>NUCLEOTIDE SEQUENCE [LARGE SCALE GENOMIC DNA]</scope>
    <source>
        <strain evidence="3">A8</strain>
        <plasmid evidence="3">pA82</plasmid>
    </source>
</reference>